<dbReference type="EMBL" id="CP019239">
    <property type="protein sequence ID" value="APW43694.1"/>
    <property type="molecule type" value="Genomic_DNA"/>
</dbReference>
<dbReference type="STRING" id="1484693.RS694_14895"/>
<gene>
    <name evidence="3" type="ORF">RS694_14895</name>
</gene>
<reference evidence="3 4" key="1">
    <citation type="submission" date="2017-01" db="EMBL/GenBank/DDBJ databases">
        <authorList>
            <person name="Mah S.A."/>
            <person name="Swanson W.J."/>
            <person name="Moy G.W."/>
            <person name="Vacquier V.D."/>
        </authorList>
    </citation>
    <scope>NUCLEOTIDE SEQUENCE [LARGE SCALE GENOMIC DNA]</scope>
    <source>
        <strain evidence="3 4">DSM 22694</strain>
    </source>
</reference>
<feature type="domain" description="HMA" evidence="2">
    <location>
        <begin position="22"/>
        <end position="89"/>
    </location>
</feature>
<accession>A0A1P8KCE9</accession>
<evidence type="ECO:0000259" key="2">
    <source>
        <dbReference type="PROSITE" id="PS50846"/>
    </source>
</evidence>
<dbReference type="InterPro" id="IPR036163">
    <property type="entry name" value="HMA_dom_sf"/>
</dbReference>
<evidence type="ECO:0000313" key="4">
    <source>
        <dbReference type="Proteomes" id="UP000186110"/>
    </source>
</evidence>
<dbReference type="Pfam" id="PF00403">
    <property type="entry name" value="HMA"/>
    <property type="match status" value="1"/>
</dbReference>
<proteinExistence type="predicted"/>
<name>A0A1P8KCE9_9BURK</name>
<dbReference type="SUPFAM" id="SSF55008">
    <property type="entry name" value="HMA, heavy metal-associated domain"/>
    <property type="match status" value="1"/>
</dbReference>
<dbReference type="GO" id="GO:0046872">
    <property type="term" value="F:metal ion binding"/>
    <property type="evidence" value="ECO:0007669"/>
    <property type="project" value="InterPro"/>
</dbReference>
<organism evidence="3 4">
    <name type="scientific">Rhodoferax saidenbachensis</name>
    <dbReference type="NCBI Taxonomy" id="1484693"/>
    <lineage>
        <taxon>Bacteria</taxon>
        <taxon>Pseudomonadati</taxon>
        <taxon>Pseudomonadota</taxon>
        <taxon>Betaproteobacteria</taxon>
        <taxon>Burkholderiales</taxon>
        <taxon>Comamonadaceae</taxon>
        <taxon>Rhodoferax</taxon>
    </lineage>
</organism>
<dbReference type="eggNOG" id="COG2608">
    <property type="taxonomic scope" value="Bacteria"/>
</dbReference>
<dbReference type="CDD" id="cd00371">
    <property type="entry name" value="HMA"/>
    <property type="match status" value="1"/>
</dbReference>
<evidence type="ECO:0000256" key="1">
    <source>
        <dbReference type="SAM" id="SignalP"/>
    </source>
</evidence>
<protein>
    <submittedName>
        <fullName evidence="3">Heavy metal transporter</fullName>
    </submittedName>
</protein>
<evidence type="ECO:0000313" key="3">
    <source>
        <dbReference type="EMBL" id="APW43694.1"/>
    </source>
</evidence>
<dbReference type="InterPro" id="IPR006121">
    <property type="entry name" value="HMA_dom"/>
</dbReference>
<dbReference type="Gene3D" id="3.30.70.100">
    <property type="match status" value="1"/>
</dbReference>
<feature type="signal peptide" evidence="1">
    <location>
        <begin position="1"/>
        <end position="20"/>
    </location>
</feature>
<dbReference type="AlphaFoldDB" id="A0A1P8KCE9"/>
<sequence length="109" mass="11722">MIKKTITMLAFAVAALPSFAATSVKATVNGMVCAFCAQGIEKRISKMDATKAVFVDLKKKTVAVEAKEGKTLDEKAIAAEITDAGYDVVKLEQVQKSVEEIKAELKARK</sequence>
<dbReference type="Proteomes" id="UP000186110">
    <property type="component" value="Chromosome"/>
</dbReference>
<dbReference type="PROSITE" id="PS50846">
    <property type="entry name" value="HMA_2"/>
    <property type="match status" value="1"/>
</dbReference>
<dbReference type="KEGG" id="rsb:RS694_14895"/>
<keyword evidence="4" id="KW-1185">Reference proteome</keyword>
<keyword evidence="1" id="KW-0732">Signal</keyword>
<dbReference type="RefSeq" id="WP_029709220.1">
    <property type="nucleotide sequence ID" value="NZ_CP019239.1"/>
</dbReference>
<feature type="chain" id="PRO_5010311828" evidence="1">
    <location>
        <begin position="21"/>
        <end position="109"/>
    </location>
</feature>